<gene>
    <name evidence="2" type="ORF">CD32_06350</name>
</gene>
<comment type="caution">
    <text evidence="2">The sequence shown here is derived from an EMBL/GenBank/DDBJ whole genome shotgun (WGS) entry which is preliminary data.</text>
</comment>
<proteinExistence type="predicted"/>
<dbReference type="RefSeq" id="WP_036152469.1">
    <property type="nucleotide sequence ID" value="NZ_AVCX01000014.1"/>
</dbReference>
<dbReference type="Pfam" id="PF00534">
    <property type="entry name" value="Glycos_transf_1"/>
    <property type="match status" value="1"/>
</dbReference>
<dbReference type="InterPro" id="IPR001296">
    <property type="entry name" value="Glyco_trans_1"/>
</dbReference>
<dbReference type="STRING" id="1220589.CD32_06350"/>
<name>A0A0A3IUC0_9BACI</name>
<reference evidence="2 3" key="1">
    <citation type="submission" date="2014-02" db="EMBL/GenBank/DDBJ databases">
        <title>Draft genome sequence of Lysinibacillus odysseyi NBRC 100172.</title>
        <authorList>
            <person name="Zhang F."/>
            <person name="Wang G."/>
            <person name="Zhang L."/>
        </authorList>
    </citation>
    <scope>NUCLEOTIDE SEQUENCE [LARGE SCALE GENOMIC DNA]</scope>
    <source>
        <strain evidence="2 3">NBRC 100172</strain>
    </source>
</reference>
<dbReference type="Gene3D" id="3.40.50.2000">
    <property type="entry name" value="Glycogen Phosphorylase B"/>
    <property type="match status" value="2"/>
</dbReference>
<keyword evidence="3" id="KW-1185">Reference proteome</keyword>
<protein>
    <recommendedName>
        <fullName evidence="1">Glycosyl transferase family 1 domain-containing protein</fullName>
    </recommendedName>
</protein>
<accession>A0A0A3IUC0</accession>
<dbReference type="Proteomes" id="UP000030437">
    <property type="component" value="Unassembled WGS sequence"/>
</dbReference>
<dbReference type="CDD" id="cd03811">
    <property type="entry name" value="GT4_GT28_WabH-like"/>
    <property type="match status" value="1"/>
</dbReference>
<dbReference type="SUPFAM" id="SSF53756">
    <property type="entry name" value="UDP-Glycosyltransferase/glycogen phosphorylase"/>
    <property type="match status" value="1"/>
</dbReference>
<evidence type="ECO:0000313" key="3">
    <source>
        <dbReference type="Proteomes" id="UP000030437"/>
    </source>
</evidence>
<dbReference type="eggNOG" id="COG0438">
    <property type="taxonomic scope" value="Bacteria"/>
</dbReference>
<dbReference type="PANTHER" id="PTHR12526">
    <property type="entry name" value="GLYCOSYLTRANSFERASE"/>
    <property type="match status" value="1"/>
</dbReference>
<organism evidence="2 3">
    <name type="scientific">Lysinibacillus odysseyi 34hs-1 = NBRC 100172</name>
    <dbReference type="NCBI Taxonomy" id="1220589"/>
    <lineage>
        <taxon>Bacteria</taxon>
        <taxon>Bacillati</taxon>
        <taxon>Bacillota</taxon>
        <taxon>Bacilli</taxon>
        <taxon>Bacillales</taxon>
        <taxon>Bacillaceae</taxon>
        <taxon>Lysinibacillus</taxon>
    </lineage>
</organism>
<evidence type="ECO:0000313" key="2">
    <source>
        <dbReference type="EMBL" id="KGR86508.1"/>
    </source>
</evidence>
<evidence type="ECO:0000259" key="1">
    <source>
        <dbReference type="Pfam" id="PF00534"/>
    </source>
</evidence>
<feature type="domain" description="Glycosyl transferase family 1" evidence="1">
    <location>
        <begin position="221"/>
        <end position="375"/>
    </location>
</feature>
<sequence length="399" mass="45637">MNRKKRLIIVSNNLATGGIQKALVNFLKEIADKYDVTLFIYSYSGKYIFELPAEINIIKANAFLKLLAVSQAEAKKEGRFLCLLRALLVVWTRMFTNRLPLSLLLFTEKRLKGYDAAISYVQSPDSRSFYGGCNEFVLKKIDAVKKIAYIHCDYLQYGGNTPRNKKLYSQFDHIIAVSEGCRKQFLQAIPSLSSTTYSVKNSVDFIDVQKKTDCSPVPYDRGKFTIITVARLSEEKGIIRTIDVIEELLEKGYEICWHLIGDGRQRKYIEERIFSKSLEGQILLHGEQENPYRYMKNADLFLLPSYHEAAPMVIEEAKCIGLPILTTNTISAIEMVEQCRAGWVCQNSTAGIKEGLEYILRNREELQHIREGLKKQRFSQESIFAQLDAVINGEHANER</sequence>
<dbReference type="PANTHER" id="PTHR12526:SF630">
    <property type="entry name" value="GLYCOSYLTRANSFERASE"/>
    <property type="match status" value="1"/>
</dbReference>
<dbReference type="GO" id="GO:0016757">
    <property type="term" value="F:glycosyltransferase activity"/>
    <property type="evidence" value="ECO:0007669"/>
    <property type="project" value="InterPro"/>
</dbReference>
<dbReference type="AlphaFoldDB" id="A0A0A3IUC0"/>
<dbReference type="EMBL" id="JPVP01000051">
    <property type="protein sequence ID" value="KGR86508.1"/>
    <property type="molecule type" value="Genomic_DNA"/>
</dbReference>